<dbReference type="RefSeq" id="WP_013175350.1">
    <property type="nucleotide sequence ID" value="NC_014220.1"/>
</dbReference>
<evidence type="ECO:0000313" key="2">
    <source>
        <dbReference type="Proteomes" id="UP000000378"/>
    </source>
</evidence>
<dbReference type="NCBIfam" id="TIGR00266">
    <property type="entry name" value="TIGR00266 family protein"/>
    <property type="match status" value="1"/>
</dbReference>
<dbReference type="Proteomes" id="UP000000378">
    <property type="component" value="Chromosome"/>
</dbReference>
<dbReference type="HOGENOM" id="CLU_040551_4_1_9"/>
<evidence type="ECO:0000313" key="1">
    <source>
        <dbReference type="EMBL" id="ADI01948.1"/>
    </source>
</evidence>
<sequence>MQLEILYRPSYSLAVVKLNPGEGIQAEPGAMVSMSPTISLKTEMKGGFMGALKRKVLGGESFFVSNYVAEGGSGEVTLAPAVPGDVMGLVLNNETYFVQSGSYLAGDTSLQIDTKFGGAKTFFAGEGLFLLKISGSGMLILTSYGAIMEKKLVPGERYVVDTSHIVAFQSTVNYSIKKAAAGIMSTITSGEGLVCEYEGPGTIFLQTRSTRAFLDWLIPLLPAKEG</sequence>
<dbReference type="InterPro" id="IPR036983">
    <property type="entry name" value="AIM24_sf"/>
</dbReference>
<evidence type="ECO:0008006" key="3">
    <source>
        <dbReference type="Google" id="ProtNLM"/>
    </source>
</evidence>
<protein>
    <recommendedName>
        <fullName evidence="3">TIGR00266 family protein</fullName>
    </recommendedName>
</protein>
<dbReference type="SUPFAM" id="SSF51219">
    <property type="entry name" value="TRAP-like"/>
    <property type="match status" value="1"/>
</dbReference>
<dbReference type="AlphaFoldDB" id="D7CML3"/>
<dbReference type="InterPro" id="IPR016031">
    <property type="entry name" value="Trp_RNA-bd_attenuator-like_dom"/>
</dbReference>
<dbReference type="Gene3D" id="3.60.160.10">
    <property type="entry name" value="Mitochondrial biogenesis AIM24"/>
    <property type="match status" value="1"/>
</dbReference>
<reference evidence="2" key="1">
    <citation type="journal article" date="2010" name="Stand. Genomic Sci.">
        <title>Complete genome sequence of Syntrophothermus lipocalidus type strain (TGB-C1T).</title>
        <authorList>
            <consortium name="US DOE Joint Genome Institute (JGI-PGF)"/>
            <person name="Djao O."/>
            <person name="Zhang X."/>
            <person name="Lucas S."/>
            <person name="Lapidus A."/>
            <person name="Glavina Del Rio T."/>
            <person name="Nolan M."/>
            <person name="Tice H."/>
            <person name="Cheng J."/>
            <person name="Han C."/>
            <person name="Tapia R."/>
            <person name="Goodwin L."/>
            <person name="Pitluck S."/>
            <person name="Liolios K."/>
            <person name="Ivanova N."/>
            <person name="Mavromatis K."/>
            <person name="Mikhailova N."/>
            <person name="Ovchinnikova G."/>
            <person name="Pati A."/>
            <person name="Brambilla E."/>
            <person name="Chen A."/>
            <person name="Palaniappan K."/>
            <person name="Land M."/>
            <person name="Hauser L."/>
            <person name="Chang Y."/>
            <person name="Jeffries C."/>
            <person name="Rohde M."/>
            <person name="Sikorski J."/>
            <person name="Spring S."/>
            <person name="Goker M."/>
            <person name="Detter J."/>
            <person name="Woyke T."/>
            <person name="Bristow J."/>
            <person name="Eisen J."/>
            <person name="Markowitz V."/>
            <person name="Hugenholtz P."/>
            <person name="Kyrpides N."/>
            <person name="Klenk H."/>
        </authorList>
    </citation>
    <scope>NUCLEOTIDE SEQUENCE [LARGE SCALE GENOMIC DNA]</scope>
    <source>
        <strain evidence="2">DSM 12680 / TGB-C1</strain>
    </source>
</reference>
<dbReference type="PANTHER" id="PTHR43657:SF1">
    <property type="entry name" value="ALTERED INHERITANCE OF MITOCHONDRIA PROTEIN 24, MITOCHONDRIAL"/>
    <property type="match status" value="1"/>
</dbReference>
<gene>
    <name evidence="1" type="ordered locus">Slip_1175</name>
</gene>
<dbReference type="InterPro" id="IPR002838">
    <property type="entry name" value="AIM24"/>
</dbReference>
<accession>D7CML3</accession>
<dbReference type="Pfam" id="PF01987">
    <property type="entry name" value="AIM24"/>
    <property type="match status" value="1"/>
</dbReference>
<proteinExistence type="predicted"/>
<dbReference type="OrthoDB" id="9779518at2"/>
<reference evidence="1 2" key="2">
    <citation type="journal article" date="2010" name="Stand. Genomic Sci.">
        <title>Complete genome sequence of Syntrophothermus lipocalidus type strain (TGB-C1).</title>
        <authorList>
            <person name="Djao O.D."/>
            <person name="Zhang X."/>
            <person name="Lucas S."/>
            <person name="Lapidus A."/>
            <person name="Del Rio T.G."/>
            <person name="Nolan M."/>
            <person name="Tice H."/>
            <person name="Cheng J.F."/>
            <person name="Han C."/>
            <person name="Tapia R."/>
            <person name="Goodwin L."/>
            <person name="Pitluck S."/>
            <person name="Liolios K."/>
            <person name="Ivanova N."/>
            <person name="Mavromatis K."/>
            <person name="Mikhailova N."/>
            <person name="Ovchinnikova G."/>
            <person name="Pati A."/>
            <person name="Brambilla E."/>
            <person name="Chen A."/>
            <person name="Palaniappan K."/>
            <person name="Land M."/>
            <person name="Hauser L."/>
            <person name="Chang Y.J."/>
            <person name="Jeffries C.D."/>
            <person name="Rohde M."/>
            <person name="Sikorski J."/>
            <person name="Spring S."/>
            <person name="Goker M."/>
            <person name="Detter J.C."/>
            <person name="Woyke T."/>
            <person name="Bristow J."/>
            <person name="Eisen J.A."/>
            <person name="Markowitz V."/>
            <person name="Hugenholtz P."/>
            <person name="Kyrpides N.C."/>
            <person name="Klenk H.P."/>
        </authorList>
    </citation>
    <scope>NUCLEOTIDE SEQUENCE [LARGE SCALE GENOMIC DNA]</scope>
    <source>
        <strain evidence="2">DSM 12680 / TGB-C1</strain>
    </source>
</reference>
<organism evidence="1 2">
    <name type="scientific">Syntrophothermus lipocalidus (strain DSM 12680 / TGB-C1)</name>
    <dbReference type="NCBI Taxonomy" id="643648"/>
    <lineage>
        <taxon>Bacteria</taxon>
        <taxon>Bacillati</taxon>
        <taxon>Bacillota</taxon>
        <taxon>Clostridia</taxon>
        <taxon>Eubacteriales</taxon>
        <taxon>Syntrophomonadaceae</taxon>
        <taxon>Syntrophothermus</taxon>
    </lineage>
</organism>
<dbReference type="PANTHER" id="PTHR43657">
    <property type="entry name" value="TRYPTOPHAN RNA-BINDING ATTENUATOR PROTEIN-LIKE PROTEIN"/>
    <property type="match status" value="1"/>
</dbReference>
<dbReference type="EMBL" id="CP002048">
    <property type="protein sequence ID" value="ADI01948.1"/>
    <property type="molecule type" value="Genomic_DNA"/>
</dbReference>
<name>D7CML3_SYNLT</name>
<dbReference type="KEGG" id="slp:Slip_1175"/>
<dbReference type="eggNOG" id="COG2013">
    <property type="taxonomic scope" value="Bacteria"/>
</dbReference>
<keyword evidence="2" id="KW-1185">Reference proteome</keyword>